<evidence type="ECO:0000256" key="1">
    <source>
        <dbReference type="ARBA" id="ARBA00006993"/>
    </source>
</evidence>
<dbReference type="GO" id="GO:0030036">
    <property type="term" value="P:actin cytoskeleton organization"/>
    <property type="evidence" value="ECO:0007669"/>
    <property type="project" value="UniProtKB-UniRule"/>
</dbReference>
<dbReference type="AlphaFoldDB" id="A0A7I4ATB6"/>
<keyword evidence="2" id="KW-0009">Actin-binding</keyword>
<dbReference type="InterPro" id="IPR028288">
    <property type="entry name" value="SCAR/WAVE_fam"/>
</dbReference>
<dbReference type="PANTHER" id="PTHR12902:SF1">
    <property type="entry name" value="WISKOTT-ALDRICH SYNDROME PROTEIN FAMILY MEMBER"/>
    <property type="match status" value="1"/>
</dbReference>
<keyword evidence="2" id="KW-0963">Cytoplasm</keyword>
<reference evidence="4 5" key="2">
    <citation type="journal article" date="2018" name="Plant J.">
        <title>The Physcomitrella patens chromosome-scale assembly reveals moss genome structure and evolution.</title>
        <authorList>
            <person name="Lang D."/>
            <person name="Ullrich K.K."/>
            <person name="Murat F."/>
            <person name="Fuchs J."/>
            <person name="Jenkins J."/>
            <person name="Haas F.B."/>
            <person name="Piednoel M."/>
            <person name="Gundlach H."/>
            <person name="Van Bel M."/>
            <person name="Meyberg R."/>
            <person name="Vives C."/>
            <person name="Morata J."/>
            <person name="Symeonidi A."/>
            <person name="Hiss M."/>
            <person name="Muchero W."/>
            <person name="Kamisugi Y."/>
            <person name="Saleh O."/>
            <person name="Blanc G."/>
            <person name="Decker E.L."/>
            <person name="van Gessel N."/>
            <person name="Grimwood J."/>
            <person name="Hayes R.D."/>
            <person name="Graham S.W."/>
            <person name="Gunter L.E."/>
            <person name="McDaniel S.F."/>
            <person name="Hoernstein S.N.W."/>
            <person name="Larsson A."/>
            <person name="Li F.W."/>
            <person name="Perroud P.F."/>
            <person name="Phillips J."/>
            <person name="Ranjan P."/>
            <person name="Rokshar D.S."/>
            <person name="Rothfels C.J."/>
            <person name="Schneider L."/>
            <person name="Shu S."/>
            <person name="Stevenson D.W."/>
            <person name="Thummler F."/>
            <person name="Tillich M."/>
            <person name="Villarreal Aguilar J.C."/>
            <person name="Widiez T."/>
            <person name="Wong G.K."/>
            <person name="Wymore A."/>
            <person name="Zhang Y."/>
            <person name="Zimmer A.D."/>
            <person name="Quatrano R.S."/>
            <person name="Mayer K.F.X."/>
            <person name="Goodstein D."/>
            <person name="Casacuberta J.M."/>
            <person name="Vandepoele K."/>
            <person name="Reski R."/>
            <person name="Cuming A.C."/>
            <person name="Tuskan G.A."/>
            <person name="Maumus F."/>
            <person name="Salse J."/>
            <person name="Schmutz J."/>
            <person name="Rensing S.A."/>
        </authorList>
    </citation>
    <scope>NUCLEOTIDE SEQUENCE [LARGE SCALE GENOMIC DNA]</scope>
    <source>
        <strain evidence="4 5">cv. Gransden 2004</strain>
    </source>
</reference>
<feature type="region of interest" description="Disordered" evidence="3">
    <location>
        <begin position="696"/>
        <end position="715"/>
    </location>
</feature>
<dbReference type="PANTHER" id="PTHR12902">
    <property type="entry name" value="WASP-1"/>
    <property type="match status" value="1"/>
</dbReference>
<evidence type="ECO:0000313" key="4">
    <source>
        <dbReference type="EnsemblPlants" id="Pp3c14_26040V3.5"/>
    </source>
</evidence>
<evidence type="ECO:0000313" key="5">
    <source>
        <dbReference type="Proteomes" id="UP000006727"/>
    </source>
</evidence>
<keyword evidence="5" id="KW-1185">Reference proteome</keyword>
<accession>A0A7I4ATB6</accession>
<name>A0A7I4ATB6_PHYPA</name>
<dbReference type="Gene3D" id="6.10.280.150">
    <property type="match status" value="1"/>
</dbReference>
<dbReference type="Proteomes" id="UP000006727">
    <property type="component" value="Chromosome 14"/>
</dbReference>
<proteinExistence type="inferred from homology"/>
<protein>
    <recommendedName>
        <fullName evidence="2">Protein SCAR</fullName>
    </recommendedName>
    <alternativeName>
        <fullName evidence="2">Protein WAVE</fullName>
    </alternativeName>
</protein>
<dbReference type="EMBL" id="ABEU02000014">
    <property type="status" value="NOT_ANNOTATED_CDS"/>
    <property type="molecule type" value="Genomic_DNA"/>
</dbReference>
<keyword evidence="2" id="KW-0206">Cytoskeleton</keyword>
<evidence type="ECO:0000256" key="3">
    <source>
        <dbReference type="SAM" id="MobiDB-lite"/>
    </source>
</evidence>
<dbReference type="Gramene" id="Pp3c14_26040V3.5">
    <property type="protein sequence ID" value="Pp3c14_26040V3.5"/>
    <property type="gene ID" value="Pp3c14_26040"/>
</dbReference>
<dbReference type="EnsemblPlants" id="Pp3c14_26040V3.5">
    <property type="protein sequence ID" value="Pp3c14_26040V3.5"/>
    <property type="gene ID" value="Pp3c14_26040"/>
</dbReference>
<dbReference type="GO" id="GO:0005856">
    <property type="term" value="C:cytoskeleton"/>
    <property type="evidence" value="ECO:0007669"/>
    <property type="project" value="UniProtKB-SubCell"/>
</dbReference>
<feature type="region of interest" description="Disordered" evidence="3">
    <location>
        <begin position="173"/>
        <end position="197"/>
    </location>
</feature>
<feature type="region of interest" description="Disordered" evidence="3">
    <location>
        <begin position="244"/>
        <end position="263"/>
    </location>
</feature>
<organism evidence="4 5">
    <name type="scientific">Physcomitrium patens</name>
    <name type="common">Spreading-leaved earth moss</name>
    <name type="synonym">Physcomitrella patens</name>
    <dbReference type="NCBI Taxonomy" id="3218"/>
    <lineage>
        <taxon>Eukaryota</taxon>
        <taxon>Viridiplantae</taxon>
        <taxon>Streptophyta</taxon>
        <taxon>Embryophyta</taxon>
        <taxon>Bryophyta</taxon>
        <taxon>Bryophytina</taxon>
        <taxon>Bryopsida</taxon>
        <taxon>Funariidae</taxon>
        <taxon>Funariales</taxon>
        <taxon>Funariaceae</taxon>
        <taxon>Physcomitrium</taxon>
    </lineage>
</organism>
<feature type="compositionally biased region" description="Polar residues" evidence="3">
    <location>
        <begin position="632"/>
        <end position="642"/>
    </location>
</feature>
<reference evidence="4" key="3">
    <citation type="submission" date="2020-12" db="UniProtKB">
        <authorList>
            <consortium name="EnsemblPlants"/>
        </authorList>
    </citation>
    <scope>IDENTIFICATION</scope>
</reference>
<feature type="compositionally biased region" description="Polar residues" evidence="3">
    <location>
        <begin position="598"/>
        <end position="614"/>
    </location>
</feature>
<sequence length="733" mass="80628">MPLVRYEVRCEHSLASPELYRFVGQDDSQGLLEGVAMAGLVGVVRQLGDLTELATGIFHDLYDDIITIASRGKDLKARVACLEADLSLVEKALHAEARSKWRAPLPMDQNLYVHGRLPRFIRNFYDDCQFPPRLFLLDPFDEAGQGACLKRYSDPTFFRITWATAQKKAAEEAKLGRQAEQDKRTSANKPFQKPGPLIYPRDRLSSSHFENVEGFTSDLAPDPCSQQLDWVLQIPIKGDLTPEKTRSLAKHGSPEDESCYVDASTTTSRNVDFEARLRSPFDVHNRVDSKPDSHNLVAPDPEQVAFFNPSVLRVNVKYNCHKLPPQGIVKLNQSNDLNIRPCPEEHQKPKFHFEDPDSPLECEASTEITTVQHGNDNPQEAYCSSEGAGNELNITSCTNGETRNLVENVHKSSPKLVKLRHKPPEKPLYQSHPSISLQDVQNAPTRVQVREQGVSAEGSGQFFKPDHEVLRALRQHSQLILARTDRIVSIPNSSSICARDSDLRLATCSISSRVSPLELNSGIDFTGCVEGSMSEDGLHSQEIQSLRGIVPHGEAHVEQKVQMSCRTGHNDLFCASSSNVSNSYSNIASSSAVEDDGYTSSASESSMKGTNVSALLSPPDSPPRKHCVMMGSANSYSANSQLGRDGPKAPIITPSLSRSPTESRSSSMKHEPLGSVVDELFGTHFEEASLSQLLPEGDVGSLSPQASDGPVADWSHVPIAQSLKSNFKTKNEE</sequence>
<comment type="similarity">
    <text evidence="1 2">Belongs to the SCAR/WAVE family.</text>
</comment>
<reference evidence="4 5" key="1">
    <citation type="journal article" date="2008" name="Science">
        <title>The Physcomitrella genome reveals evolutionary insights into the conquest of land by plants.</title>
        <authorList>
            <person name="Rensing S."/>
            <person name="Lang D."/>
            <person name="Zimmer A."/>
            <person name="Terry A."/>
            <person name="Salamov A."/>
            <person name="Shapiro H."/>
            <person name="Nishiyama T."/>
            <person name="Perroud P.-F."/>
            <person name="Lindquist E."/>
            <person name="Kamisugi Y."/>
            <person name="Tanahashi T."/>
            <person name="Sakakibara K."/>
            <person name="Fujita T."/>
            <person name="Oishi K."/>
            <person name="Shin-I T."/>
            <person name="Kuroki Y."/>
            <person name="Toyoda A."/>
            <person name="Suzuki Y."/>
            <person name="Hashimoto A."/>
            <person name="Yamaguchi K."/>
            <person name="Sugano A."/>
            <person name="Kohara Y."/>
            <person name="Fujiyama A."/>
            <person name="Anterola A."/>
            <person name="Aoki S."/>
            <person name="Ashton N."/>
            <person name="Barbazuk W.B."/>
            <person name="Barker E."/>
            <person name="Bennetzen J."/>
            <person name="Bezanilla M."/>
            <person name="Blankenship R."/>
            <person name="Cho S.H."/>
            <person name="Dutcher S."/>
            <person name="Estelle M."/>
            <person name="Fawcett J.A."/>
            <person name="Gundlach H."/>
            <person name="Hanada K."/>
            <person name="Heyl A."/>
            <person name="Hicks K.A."/>
            <person name="Hugh J."/>
            <person name="Lohr M."/>
            <person name="Mayer K."/>
            <person name="Melkozernov A."/>
            <person name="Murata T."/>
            <person name="Nelson D."/>
            <person name="Pils B."/>
            <person name="Prigge M."/>
            <person name="Reiss B."/>
            <person name="Renner T."/>
            <person name="Rombauts S."/>
            <person name="Rushton P."/>
            <person name="Sanderfoot A."/>
            <person name="Schween G."/>
            <person name="Shiu S.-H."/>
            <person name="Stueber K."/>
            <person name="Theodoulou F.L."/>
            <person name="Tu H."/>
            <person name="Van de Peer Y."/>
            <person name="Verrier P.J."/>
            <person name="Waters E."/>
            <person name="Wood A."/>
            <person name="Yang L."/>
            <person name="Cove D."/>
            <person name="Cuming A."/>
            <person name="Hasebe M."/>
            <person name="Lucas S."/>
            <person name="Mishler D.B."/>
            <person name="Reski R."/>
            <person name="Grigoriev I."/>
            <person name="Quatrano R.S."/>
            <person name="Boore J.L."/>
        </authorList>
    </citation>
    <scope>NUCLEOTIDE SEQUENCE [LARGE SCALE GENOMIC DNA]</scope>
    <source>
        <strain evidence="4 5">cv. Gransden 2004</strain>
    </source>
</reference>
<comment type="function">
    <text evidence="2">Involved in regulation of actin and microtubule organization. Part of a WAVE complex that activates the Arp2/3 complex.</text>
</comment>
<comment type="subcellular location">
    <subcellularLocation>
        <location evidence="2">Cytoplasm</location>
        <location evidence="2">Cytoskeleton</location>
    </subcellularLocation>
</comment>
<feature type="compositionally biased region" description="Basic and acidic residues" evidence="3">
    <location>
        <begin position="173"/>
        <end position="185"/>
    </location>
</feature>
<gene>
    <name evidence="4" type="primary">LOC112291541</name>
</gene>
<feature type="compositionally biased region" description="Low complexity" evidence="3">
    <location>
        <begin position="653"/>
        <end position="666"/>
    </location>
</feature>
<evidence type="ECO:0000256" key="2">
    <source>
        <dbReference type="RuleBase" id="RU367034"/>
    </source>
</evidence>
<dbReference type="Gene3D" id="1.20.5.340">
    <property type="match status" value="1"/>
</dbReference>
<dbReference type="GO" id="GO:0003779">
    <property type="term" value="F:actin binding"/>
    <property type="evidence" value="ECO:0007669"/>
    <property type="project" value="UniProtKB-UniRule"/>
</dbReference>
<feature type="region of interest" description="Disordered" evidence="3">
    <location>
        <begin position="589"/>
        <end position="671"/>
    </location>
</feature>